<keyword evidence="6" id="KW-1185">Reference proteome</keyword>
<dbReference type="EMBL" id="JAVRBK010000008">
    <property type="protein sequence ID" value="KAK5640178.1"/>
    <property type="molecule type" value="Genomic_DNA"/>
</dbReference>
<evidence type="ECO:0000259" key="2">
    <source>
        <dbReference type="Pfam" id="PF03732"/>
    </source>
</evidence>
<dbReference type="Proteomes" id="UP001329430">
    <property type="component" value="Chromosome 8"/>
</dbReference>
<organism evidence="4 6">
    <name type="scientific">Pyrocoelia pectoralis</name>
    <dbReference type="NCBI Taxonomy" id="417401"/>
    <lineage>
        <taxon>Eukaryota</taxon>
        <taxon>Metazoa</taxon>
        <taxon>Ecdysozoa</taxon>
        <taxon>Arthropoda</taxon>
        <taxon>Hexapoda</taxon>
        <taxon>Insecta</taxon>
        <taxon>Pterygota</taxon>
        <taxon>Neoptera</taxon>
        <taxon>Endopterygota</taxon>
        <taxon>Coleoptera</taxon>
        <taxon>Polyphaga</taxon>
        <taxon>Elateriformia</taxon>
        <taxon>Elateroidea</taxon>
        <taxon>Lampyridae</taxon>
        <taxon>Lampyrinae</taxon>
        <taxon>Pyrocoelia</taxon>
    </lineage>
</organism>
<protein>
    <recommendedName>
        <fullName evidence="2">Retrotransposon gag domain-containing protein</fullName>
    </recommendedName>
</protein>
<evidence type="ECO:0000313" key="5">
    <source>
        <dbReference type="EMBL" id="KAK5643977.1"/>
    </source>
</evidence>
<dbReference type="InterPro" id="IPR005162">
    <property type="entry name" value="Retrotrans_gag_dom"/>
</dbReference>
<feature type="domain" description="Retrotransposon gag" evidence="2">
    <location>
        <begin position="80"/>
        <end position="160"/>
    </location>
</feature>
<dbReference type="EMBL" id="JAVRBK010000008">
    <property type="protein sequence ID" value="KAK5640094.1"/>
    <property type="molecule type" value="Genomic_DNA"/>
</dbReference>
<gene>
    <name evidence="5" type="ORF">RI129_007822</name>
    <name evidence="3" type="ORF">RI129_010905</name>
    <name evidence="4" type="ORF">RI129_010989</name>
</gene>
<sequence>METTAAAPDASLDTEPKSSGSQQQLDPVSMLVAAIEQMKPSQPELLPTFSGDQLEDPEKFFVTLEEASVTKDATEQLKTAIKQLRGDAAKWWKGFEGFQPTYQELKAETLDRYDNERVKGKLAAEFFGRDQKSENARTFLQRKAHLATRLKLPIADHTELLKELMNPRIRRFLHTTTTGSILELVRISEKIENDHKAMPQGQDEATTREPNLPKCRFCPGYHFHRDCPTLLERHGNQGNGPAAGHPDRPHN</sequence>
<feature type="compositionally biased region" description="Polar residues" evidence="1">
    <location>
        <begin position="17"/>
        <end position="26"/>
    </location>
</feature>
<name>A0AAN7ZIE6_9COLE</name>
<reference evidence="4" key="1">
    <citation type="submission" date="2023-06" db="EMBL/GenBank/DDBJ databases">
        <authorList>
            <person name="Fu X."/>
            <person name="Zhu X."/>
        </authorList>
    </citation>
    <scope>NUCLEOTIDE SEQUENCE</scope>
    <source>
        <strain evidence="4">XCY_ONT2</strain>
        <tissue evidence="4">Whole body</tissue>
    </source>
</reference>
<dbReference type="EMBL" id="JAVRBK010000005">
    <property type="protein sequence ID" value="KAK5643977.1"/>
    <property type="molecule type" value="Genomic_DNA"/>
</dbReference>
<feature type="region of interest" description="Disordered" evidence="1">
    <location>
        <begin position="232"/>
        <end position="251"/>
    </location>
</feature>
<dbReference type="Proteomes" id="UP001329430">
    <property type="component" value="Chromosome 5"/>
</dbReference>
<feature type="region of interest" description="Disordered" evidence="1">
    <location>
        <begin position="1"/>
        <end position="28"/>
    </location>
</feature>
<proteinExistence type="predicted"/>
<evidence type="ECO:0000313" key="6">
    <source>
        <dbReference type="Proteomes" id="UP001329430"/>
    </source>
</evidence>
<comment type="caution">
    <text evidence="4">The sequence shown here is derived from an EMBL/GenBank/DDBJ whole genome shotgun (WGS) entry which is preliminary data.</text>
</comment>
<dbReference type="AlphaFoldDB" id="A0AAN7ZIE6"/>
<evidence type="ECO:0000313" key="4">
    <source>
        <dbReference type="EMBL" id="KAK5640178.1"/>
    </source>
</evidence>
<accession>A0AAN7ZIE6</accession>
<evidence type="ECO:0000256" key="1">
    <source>
        <dbReference type="SAM" id="MobiDB-lite"/>
    </source>
</evidence>
<dbReference type="Pfam" id="PF03732">
    <property type="entry name" value="Retrotrans_gag"/>
    <property type="match status" value="1"/>
</dbReference>
<reference evidence="4 6" key="2">
    <citation type="journal article" date="2024" name="Insects">
        <title>An Improved Chromosome-Level Genome Assembly of the Firefly Pyrocoelia pectoralis.</title>
        <authorList>
            <person name="Fu X."/>
            <person name="Meyer-Rochow V.B."/>
            <person name="Ballantyne L."/>
            <person name="Zhu X."/>
        </authorList>
    </citation>
    <scope>NUCLEOTIDE SEQUENCE [LARGE SCALE GENOMIC DNA]</scope>
    <source>
        <strain evidence="4">XCY_ONT2</strain>
    </source>
</reference>
<evidence type="ECO:0000313" key="3">
    <source>
        <dbReference type="EMBL" id="KAK5640094.1"/>
    </source>
</evidence>